<dbReference type="PROSITE" id="PS51898">
    <property type="entry name" value="TYR_RECOMBINASE"/>
    <property type="match status" value="1"/>
</dbReference>
<dbReference type="SUPFAM" id="SSF56349">
    <property type="entry name" value="DNA breaking-rejoining enzymes"/>
    <property type="match status" value="1"/>
</dbReference>
<accession>A0A5R8NAY4</accession>
<evidence type="ECO:0000256" key="3">
    <source>
        <dbReference type="ARBA" id="ARBA00023172"/>
    </source>
</evidence>
<dbReference type="Gene3D" id="1.10.443.10">
    <property type="entry name" value="Intergrase catalytic core"/>
    <property type="match status" value="1"/>
</dbReference>
<organism evidence="5 6">
    <name type="scientific">Nocardia cyriacigeorgica</name>
    <dbReference type="NCBI Taxonomy" id="135487"/>
    <lineage>
        <taxon>Bacteria</taxon>
        <taxon>Bacillati</taxon>
        <taxon>Actinomycetota</taxon>
        <taxon>Actinomycetes</taxon>
        <taxon>Mycobacteriales</taxon>
        <taxon>Nocardiaceae</taxon>
        <taxon>Nocardia</taxon>
    </lineage>
</organism>
<dbReference type="GO" id="GO:0003677">
    <property type="term" value="F:DNA binding"/>
    <property type="evidence" value="ECO:0007669"/>
    <property type="project" value="UniProtKB-KW"/>
</dbReference>
<evidence type="ECO:0000313" key="5">
    <source>
        <dbReference type="EMBL" id="TLF72875.1"/>
    </source>
</evidence>
<dbReference type="GO" id="GO:0006310">
    <property type="term" value="P:DNA recombination"/>
    <property type="evidence" value="ECO:0007669"/>
    <property type="project" value="UniProtKB-KW"/>
</dbReference>
<dbReference type="InterPro" id="IPR050090">
    <property type="entry name" value="Tyrosine_recombinase_XerCD"/>
</dbReference>
<comment type="caution">
    <text evidence="5">The sequence shown here is derived from an EMBL/GenBank/DDBJ whole genome shotgun (WGS) entry which is preliminary data.</text>
</comment>
<comment type="similarity">
    <text evidence="1">Belongs to the 'phage' integrase family.</text>
</comment>
<dbReference type="EMBL" id="VBUT01000014">
    <property type="protein sequence ID" value="TLF72875.1"/>
    <property type="molecule type" value="Genomic_DNA"/>
</dbReference>
<dbReference type="Proteomes" id="UP000306378">
    <property type="component" value="Unassembled WGS sequence"/>
</dbReference>
<dbReference type="PANTHER" id="PTHR30349:SF64">
    <property type="entry name" value="PROPHAGE INTEGRASE INTD-RELATED"/>
    <property type="match status" value="1"/>
</dbReference>
<feature type="domain" description="Tyr recombinase" evidence="4">
    <location>
        <begin position="181"/>
        <end position="375"/>
    </location>
</feature>
<keyword evidence="2" id="KW-0238">DNA-binding</keyword>
<proteinExistence type="inferred from homology"/>
<dbReference type="InterPro" id="IPR002104">
    <property type="entry name" value="Integrase_catalytic"/>
</dbReference>
<dbReference type="GO" id="GO:0015074">
    <property type="term" value="P:DNA integration"/>
    <property type="evidence" value="ECO:0007669"/>
    <property type="project" value="InterPro"/>
</dbReference>
<protein>
    <recommendedName>
        <fullName evidence="4">Tyr recombinase domain-containing protein</fullName>
    </recommendedName>
</protein>
<dbReference type="InterPro" id="IPR010998">
    <property type="entry name" value="Integrase_recombinase_N"/>
</dbReference>
<evidence type="ECO:0000256" key="2">
    <source>
        <dbReference type="ARBA" id="ARBA00023125"/>
    </source>
</evidence>
<dbReference type="RefSeq" id="WP_138452740.1">
    <property type="nucleotide sequence ID" value="NZ_VBUT01000014.1"/>
</dbReference>
<dbReference type="InterPro" id="IPR013762">
    <property type="entry name" value="Integrase-like_cat_sf"/>
</dbReference>
<keyword evidence="3" id="KW-0233">DNA recombination</keyword>
<dbReference type="PANTHER" id="PTHR30349">
    <property type="entry name" value="PHAGE INTEGRASE-RELATED"/>
    <property type="match status" value="1"/>
</dbReference>
<evidence type="ECO:0000313" key="6">
    <source>
        <dbReference type="Proteomes" id="UP000306378"/>
    </source>
</evidence>
<evidence type="ECO:0000259" key="4">
    <source>
        <dbReference type="PROSITE" id="PS51898"/>
    </source>
</evidence>
<dbReference type="AlphaFoldDB" id="A0A5R8NAY4"/>
<evidence type="ECO:0000256" key="1">
    <source>
        <dbReference type="ARBA" id="ARBA00008857"/>
    </source>
</evidence>
<name>A0A5R8NAY4_9NOCA</name>
<reference evidence="5 6" key="1">
    <citation type="submission" date="2019-05" db="EMBL/GenBank/DDBJ databases">
        <title>Genomes sequences of two Nocardia cyriacigeorgica environmental isolates, type strains Nocardia asteroides ATCC 19247 and Nocardia cyriacigeorgica DSM 44484.</title>
        <authorList>
            <person name="Vautrin F."/>
            <person name="Bergeron E."/>
            <person name="Dubost A."/>
            <person name="Abrouk D."/>
            <person name="Rodriguez Nava V."/>
            <person name="Pujic P."/>
        </authorList>
    </citation>
    <scope>NUCLEOTIDE SEQUENCE [LARGE SCALE GENOMIC DNA]</scope>
    <source>
        <strain evidence="5 6">EML 446</strain>
    </source>
</reference>
<sequence>MSSIRVNRRKDGSTYTQVLFREFDPGKGRRVQASVSFDDHDAALRWQKILDKFGIAQARKILAAQEAAADDTEPTLNTFAPVYIDGLTGISEAQKNRYRAYLRNDLGPVMGDLPLPALCAADDQRNGIVQDWVSDMEVDGVAPKTIANKHGFLSGCLKVAVRRRLIPFNPCDDTRLPKRHFEPCFLEPEEFDLLLDMTPERWKPSVRFLALSCVRWSEFTAMPVGAIRVDPETDDEYICRVSKAWKYTGTAEQLLGGPKSRRGVRSINVPSIALEGFDLDRPPTALLVCTKDGTRVSAQLFHNKCWQPLADDFEALTGKRPRVHDLRHTGASWMLSNGAEITDVQRHLGHESAQTTTGIYGHFDRRSGRRASTAMSRALVRAASHGRAA</sequence>
<dbReference type="Pfam" id="PF00589">
    <property type="entry name" value="Phage_integrase"/>
    <property type="match status" value="1"/>
</dbReference>
<dbReference type="Gene3D" id="1.10.150.130">
    <property type="match status" value="1"/>
</dbReference>
<gene>
    <name evidence="5" type="ORF">FEK34_28030</name>
</gene>
<dbReference type="InterPro" id="IPR011010">
    <property type="entry name" value="DNA_brk_join_enz"/>
</dbReference>